<organism evidence="1">
    <name type="scientific">Pseudomonas phage RVTF4</name>
    <dbReference type="NCBI Taxonomy" id="3236931"/>
    <lineage>
        <taxon>Viruses</taxon>
    </lineage>
</organism>
<evidence type="ECO:0000313" key="1">
    <source>
        <dbReference type="EMBL" id="XDJ14677.1"/>
    </source>
</evidence>
<sequence length="122" mass="14050">MMDDVYQWIQELVDHFNETGDILQCHYVPNLTSHSKIALEYEREFLKVAFELLIRLPNTVQGLTHITAKGRHLVMMFNFDDVVQENTLVPAIQAVGVDHFVRPIKIPKNKLSMTTPENTPCT</sequence>
<protein>
    <submittedName>
        <fullName evidence="1">Uncharacterized protein</fullName>
    </submittedName>
</protein>
<proteinExistence type="predicted"/>
<accession>A0AB39CCM6</accession>
<reference evidence="1" key="1">
    <citation type="submission" date="2024-07" db="EMBL/GenBank/DDBJ databases">
        <authorList>
            <person name="Bringhurst R.M."/>
            <person name="Homer T.E."/>
        </authorList>
    </citation>
    <scope>NUCLEOTIDE SEQUENCE</scope>
</reference>
<dbReference type="EMBL" id="PQ015378">
    <property type="protein sequence ID" value="XDJ14677.1"/>
    <property type="molecule type" value="Genomic_DNA"/>
</dbReference>
<name>A0AB39CCM6_9VIRU</name>